<evidence type="ECO:0000313" key="3">
    <source>
        <dbReference type="Proteomes" id="UP000009183"/>
    </source>
</evidence>
<dbReference type="AlphaFoldDB" id="F6HR71"/>
<dbReference type="OrthoDB" id="1741664at2759"/>
<proteinExistence type="predicted"/>
<dbReference type="InParanoid" id="F6HR71"/>
<dbReference type="HOGENOM" id="CLU_1067182_0_0_1"/>
<dbReference type="EMBL" id="FN596009">
    <property type="protein sequence ID" value="CCB57179.1"/>
    <property type="molecule type" value="Genomic_DNA"/>
</dbReference>
<evidence type="ECO:0000313" key="2">
    <source>
        <dbReference type="EMBL" id="CCB57179.1"/>
    </source>
</evidence>
<reference evidence="3" key="1">
    <citation type="journal article" date="2007" name="Nature">
        <title>The grapevine genome sequence suggests ancestral hexaploidization in major angiosperm phyla.</title>
        <authorList>
            <consortium name="The French-Italian Public Consortium for Grapevine Genome Characterization."/>
            <person name="Jaillon O."/>
            <person name="Aury J.-M."/>
            <person name="Noel B."/>
            <person name="Policriti A."/>
            <person name="Clepet C."/>
            <person name="Casagrande A."/>
            <person name="Choisne N."/>
            <person name="Aubourg S."/>
            <person name="Vitulo N."/>
            <person name="Jubin C."/>
            <person name="Vezzi A."/>
            <person name="Legeai F."/>
            <person name="Hugueney P."/>
            <person name="Dasilva C."/>
            <person name="Horner D."/>
            <person name="Mica E."/>
            <person name="Jublot D."/>
            <person name="Poulain J."/>
            <person name="Bruyere C."/>
            <person name="Billault A."/>
            <person name="Segurens B."/>
            <person name="Gouyvenoux M."/>
            <person name="Ugarte E."/>
            <person name="Cattonaro F."/>
            <person name="Anthouard V."/>
            <person name="Vico V."/>
            <person name="Del Fabbro C."/>
            <person name="Alaux M."/>
            <person name="Di Gaspero G."/>
            <person name="Dumas V."/>
            <person name="Felice N."/>
            <person name="Paillard S."/>
            <person name="Juman I."/>
            <person name="Moroldo M."/>
            <person name="Scalabrin S."/>
            <person name="Canaguier A."/>
            <person name="Le Clainche I."/>
            <person name="Malacrida G."/>
            <person name="Durand E."/>
            <person name="Pesole G."/>
            <person name="Laucou V."/>
            <person name="Chatelet P."/>
            <person name="Merdinoglu D."/>
            <person name="Delledonne M."/>
            <person name="Pezzotti M."/>
            <person name="Lecharny A."/>
            <person name="Scarpelli C."/>
            <person name="Artiguenave F."/>
            <person name="Pe M.E."/>
            <person name="Valle G."/>
            <person name="Morgante M."/>
            <person name="Caboche M."/>
            <person name="Adam-Blondon A.-F."/>
            <person name="Weissenbach J."/>
            <person name="Quetier F."/>
            <person name="Wincker P."/>
        </authorList>
    </citation>
    <scope>NUCLEOTIDE SEQUENCE [LARGE SCALE GENOMIC DNA]</scope>
    <source>
        <strain evidence="3">cv. Pinot noir / PN40024</strain>
    </source>
</reference>
<feature type="region of interest" description="Disordered" evidence="1">
    <location>
        <begin position="1"/>
        <end position="61"/>
    </location>
</feature>
<evidence type="ECO:0000256" key="1">
    <source>
        <dbReference type="SAM" id="MobiDB-lite"/>
    </source>
</evidence>
<dbReference type="Proteomes" id="UP000009183">
    <property type="component" value="Chromosome 19"/>
</dbReference>
<name>F6HR71_VITVI</name>
<organism evidence="2 3">
    <name type="scientific">Vitis vinifera</name>
    <name type="common">Grape</name>
    <dbReference type="NCBI Taxonomy" id="29760"/>
    <lineage>
        <taxon>Eukaryota</taxon>
        <taxon>Viridiplantae</taxon>
        <taxon>Streptophyta</taxon>
        <taxon>Embryophyta</taxon>
        <taxon>Tracheophyta</taxon>
        <taxon>Spermatophyta</taxon>
        <taxon>Magnoliopsida</taxon>
        <taxon>eudicotyledons</taxon>
        <taxon>Gunneridae</taxon>
        <taxon>Pentapetalae</taxon>
        <taxon>rosids</taxon>
        <taxon>Vitales</taxon>
        <taxon>Vitaceae</taxon>
        <taxon>Viteae</taxon>
        <taxon>Vitis</taxon>
    </lineage>
</organism>
<protein>
    <submittedName>
        <fullName evidence="2">Uncharacterized protein</fullName>
    </submittedName>
</protein>
<gene>
    <name evidence="2" type="ordered locus">VIT_19s0093g00130</name>
</gene>
<sequence>MPPKRAPVEASSPGRKGKSPVVSRMRGTNKKTSDRQQASESTHNTLDGAKRTTNGKRPAVEASLEVRKKATFDRSTFATPDLAQRFHLHFANRTVIPGRNIAFAKLSYFHFDVLFARMGWLPIVSVNEFVYPKDPHYLLIYNLWILNKLQNFVQQFQMMMQAPSLEYTEHKDLDKQWHSPWGSTVVDDVAPAFKTIVEENYLSSSTFHLDDTNENRLQWWTQRKNLDHHRLGKLVRTWKIYGWVPGDTCFWGNVWTVNAWI</sequence>
<dbReference type="PaxDb" id="29760-VIT_19s0093g00130.t01"/>
<keyword evidence="3" id="KW-1185">Reference proteome</keyword>
<feature type="compositionally biased region" description="Polar residues" evidence="1">
    <location>
        <begin position="35"/>
        <end position="45"/>
    </location>
</feature>
<accession>F6HR71</accession>
<dbReference type="eggNOG" id="KOG1849">
    <property type="taxonomic scope" value="Eukaryota"/>
</dbReference>
<dbReference type="STRING" id="29760.F6HR71"/>